<name>A0A8D8Q300_9HEMI</name>
<evidence type="ECO:0000313" key="2">
    <source>
        <dbReference type="EMBL" id="CAG6623679.1"/>
    </source>
</evidence>
<dbReference type="EMBL" id="HBUF01400374">
    <property type="protein sequence ID" value="CAG6736718.1"/>
    <property type="molecule type" value="Transcribed_RNA"/>
</dbReference>
<accession>A0A8D8Q300</accession>
<dbReference type="AlphaFoldDB" id="A0A8D8Q300"/>
<reference evidence="2" key="1">
    <citation type="submission" date="2021-05" db="EMBL/GenBank/DDBJ databases">
        <authorList>
            <person name="Alioto T."/>
            <person name="Alioto T."/>
            <person name="Gomez Garrido J."/>
        </authorList>
    </citation>
    <scope>NUCLEOTIDE SEQUENCE</scope>
</reference>
<sequence>MTKHPLNKLCLRIIIWHGFYRHGTNTPRQIRISRHPIRTIRSSHWYNVIIRDGSWDITGCTIARGDDQRRRQGINNVECGRNRSKRERRETKEIRNDERISM</sequence>
<protein>
    <submittedName>
        <fullName evidence="2">Uncharacterized protein</fullName>
    </submittedName>
</protein>
<proteinExistence type="predicted"/>
<evidence type="ECO:0000256" key="1">
    <source>
        <dbReference type="SAM" id="MobiDB-lite"/>
    </source>
</evidence>
<feature type="compositionally biased region" description="Basic and acidic residues" evidence="1">
    <location>
        <begin position="87"/>
        <end position="102"/>
    </location>
</feature>
<dbReference type="EMBL" id="HBUF01055521">
    <property type="protein sequence ID" value="CAG6623679.1"/>
    <property type="molecule type" value="Transcribed_RNA"/>
</dbReference>
<organism evidence="2">
    <name type="scientific">Cacopsylla melanoneura</name>
    <dbReference type="NCBI Taxonomy" id="428564"/>
    <lineage>
        <taxon>Eukaryota</taxon>
        <taxon>Metazoa</taxon>
        <taxon>Ecdysozoa</taxon>
        <taxon>Arthropoda</taxon>
        <taxon>Hexapoda</taxon>
        <taxon>Insecta</taxon>
        <taxon>Pterygota</taxon>
        <taxon>Neoptera</taxon>
        <taxon>Paraneoptera</taxon>
        <taxon>Hemiptera</taxon>
        <taxon>Sternorrhyncha</taxon>
        <taxon>Psylloidea</taxon>
        <taxon>Psyllidae</taxon>
        <taxon>Psyllinae</taxon>
        <taxon>Cacopsylla</taxon>
    </lineage>
</organism>
<feature type="region of interest" description="Disordered" evidence="1">
    <location>
        <begin position="75"/>
        <end position="102"/>
    </location>
</feature>